<dbReference type="RefSeq" id="WP_182108682.1">
    <property type="nucleotide sequence ID" value="NZ_JACFYF010000004.1"/>
</dbReference>
<proteinExistence type="predicted"/>
<dbReference type="Proteomes" id="UP000571701">
    <property type="component" value="Unassembled WGS sequence"/>
</dbReference>
<sequence length="189" mass="21579">MLETKRLILRQWEDADYPHFARMCADPEVMRYFPSVLNESESHQLADRIRALIDQNGWGFWAVELKSSGEFIGFVGLNTLDGESGVPNAPLLEIGWRTASQYWHKGYATEAAEQAIRYAFFVLGVDDVYSFTAKINIPSQMVMKRLGMVNTRLDFNHPKLPEGHELQCHCLYKIDKQAIMTGRPLGVII</sequence>
<dbReference type="InterPro" id="IPR051531">
    <property type="entry name" value="N-acetyltransferase"/>
</dbReference>
<dbReference type="SUPFAM" id="SSF55729">
    <property type="entry name" value="Acyl-CoA N-acyltransferases (Nat)"/>
    <property type="match status" value="1"/>
</dbReference>
<evidence type="ECO:0000259" key="1">
    <source>
        <dbReference type="PROSITE" id="PS51186"/>
    </source>
</evidence>
<dbReference type="InterPro" id="IPR000182">
    <property type="entry name" value="GNAT_dom"/>
</dbReference>
<accession>A0A7W2FQZ8</accession>
<dbReference type="Gene3D" id="3.40.630.30">
    <property type="match status" value="1"/>
</dbReference>
<reference evidence="2 3" key="1">
    <citation type="submission" date="2020-07" db="EMBL/GenBank/DDBJ databases">
        <title>Vibrio marinisediminis sp. nov., isolated from marine sediment.</title>
        <authorList>
            <person name="Ji X."/>
        </authorList>
    </citation>
    <scope>NUCLEOTIDE SEQUENCE [LARGE SCALE GENOMIC DNA]</scope>
    <source>
        <strain evidence="2 3">404</strain>
    </source>
</reference>
<dbReference type="PROSITE" id="PS51186">
    <property type="entry name" value="GNAT"/>
    <property type="match status" value="1"/>
</dbReference>
<feature type="domain" description="N-acetyltransferase" evidence="1">
    <location>
        <begin position="7"/>
        <end position="167"/>
    </location>
</feature>
<evidence type="ECO:0000313" key="2">
    <source>
        <dbReference type="EMBL" id="MBA5762659.1"/>
    </source>
</evidence>
<dbReference type="PANTHER" id="PTHR43792:SF1">
    <property type="entry name" value="N-ACETYLTRANSFERASE DOMAIN-CONTAINING PROTEIN"/>
    <property type="match status" value="1"/>
</dbReference>
<dbReference type="InterPro" id="IPR016181">
    <property type="entry name" value="Acyl_CoA_acyltransferase"/>
</dbReference>
<name>A0A7W2FQZ8_9VIBR</name>
<keyword evidence="2" id="KW-0808">Transferase</keyword>
<dbReference type="AlphaFoldDB" id="A0A7W2FQZ8"/>
<gene>
    <name evidence="2" type="ORF">H2O73_09925</name>
</gene>
<dbReference type="EMBL" id="JACFYF010000004">
    <property type="protein sequence ID" value="MBA5762659.1"/>
    <property type="molecule type" value="Genomic_DNA"/>
</dbReference>
<dbReference type="GO" id="GO:0016747">
    <property type="term" value="F:acyltransferase activity, transferring groups other than amino-acyl groups"/>
    <property type="evidence" value="ECO:0007669"/>
    <property type="project" value="InterPro"/>
</dbReference>
<keyword evidence="3" id="KW-1185">Reference proteome</keyword>
<dbReference type="Pfam" id="PF13302">
    <property type="entry name" value="Acetyltransf_3"/>
    <property type="match status" value="1"/>
</dbReference>
<organism evidence="2 3">
    <name type="scientific">Vibrio marinisediminis</name>
    <dbReference type="NCBI Taxonomy" id="2758441"/>
    <lineage>
        <taxon>Bacteria</taxon>
        <taxon>Pseudomonadati</taxon>
        <taxon>Pseudomonadota</taxon>
        <taxon>Gammaproteobacteria</taxon>
        <taxon>Vibrionales</taxon>
        <taxon>Vibrionaceae</taxon>
        <taxon>Vibrio</taxon>
    </lineage>
</organism>
<protein>
    <submittedName>
        <fullName evidence="2">GNAT family N-acetyltransferase</fullName>
    </submittedName>
</protein>
<dbReference type="PANTHER" id="PTHR43792">
    <property type="entry name" value="GNAT FAMILY, PUTATIVE (AFU_ORTHOLOGUE AFUA_3G00765)-RELATED-RELATED"/>
    <property type="match status" value="1"/>
</dbReference>
<comment type="caution">
    <text evidence="2">The sequence shown here is derived from an EMBL/GenBank/DDBJ whole genome shotgun (WGS) entry which is preliminary data.</text>
</comment>
<evidence type="ECO:0000313" key="3">
    <source>
        <dbReference type="Proteomes" id="UP000571701"/>
    </source>
</evidence>